<dbReference type="Proteomes" id="UP000617628">
    <property type="component" value="Unassembled WGS sequence"/>
</dbReference>
<dbReference type="InterPro" id="IPR036388">
    <property type="entry name" value="WH-like_DNA-bd_sf"/>
</dbReference>
<keyword evidence="3" id="KW-0804">Transcription</keyword>
<dbReference type="PRINTS" id="PR00038">
    <property type="entry name" value="HTHLUXR"/>
</dbReference>
<evidence type="ECO:0000259" key="4">
    <source>
        <dbReference type="PROSITE" id="PS50043"/>
    </source>
</evidence>
<dbReference type="SUPFAM" id="SSF46894">
    <property type="entry name" value="C-terminal effector domain of the bipartite response regulators"/>
    <property type="match status" value="1"/>
</dbReference>
<keyword evidence="6" id="KW-1185">Reference proteome</keyword>
<evidence type="ECO:0000313" key="6">
    <source>
        <dbReference type="Proteomes" id="UP000617628"/>
    </source>
</evidence>
<dbReference type="AlphaFoldDB" id="A0A934RSB8"/>
<evidence type="ECO:0000256" key="3">
    <source>
        <dbReference type="ARBA" id="ARBA00023163"/>
    </source>
</evidence>
<dbReference type="InterPro" id="IPR016032">
    <property type="entry name" value="Sig_transdc_resp-reg_C-effctor"/>
</dbReference>
<comment type="caution">
    <text evidence="5">The sequence shown here is derived from an EMBL/GenBank/DDBJ whole genome shotgun (WGS) entry which is preliminary data.</text>
</comment>
<evidence type="ECO:0000313" key="5">
    <source>
        <dbReference type="EMBL" id="MBK1875972.1"/>
    </source>
</evidence>
<evidence type="ECO:0000256" key="1">
    <source>
        <dbReference type="ARBA" id="ARBA00023015"/>
    </source>
</evidence>
<organism evidence="5 6">
    <name type="scientific">Pelagicoccus mobilis</name>
    <dbReference type="NCBI Taxonomy" id="415221"/>
    <lineage>
        <taxon>Bacteria</taxon>
        <taxon>Pseudomonadati</taxon>
        <taxon>Verrucomicrobiota</taxon>
        <taxon>Opitutia</taxon>
        <taxon>Puniceicoccales</taxon>
        <taxon>Pelagicoccaceae</taxon>
        <taxon>Pelagicoccus</taxon>
    </lineage>
</organism>
<evidence type="ECO:0000256" key="2">
    <source>
        <dbReference type="ARBA" id="ARBA00023125"/>
    </source>
</evidence>
<dbReference type="Pfam" id="PF00196">
    <property type="entry name" value="GerE"/>
    <property type="match status" value="1"/>
</dbReference>
<proteinExistence type="predicted"/>
<feature type="domain" description="HTH luxR-type" evidence="4">
    <location>
        <begin position="324"/>
        <end position="386"/>
    </location>
</feature>
<sequence>MDRRNESGSMLESSFDGSILSLHAAIDRESLWNGVRDLLAHVCDFKRITLFLGHLGMGDARVVYTEPEIPQPSLWFEQRGELNPFSPWIAEHVGAPYYLFRDIIGTPSEFRKTEFYQRFAKIEGWDKGMSIMFWEGEEMRAMFSLYRGPRQKDFTEEEVQKILSVARHIDIAVARVQRIHRDQNFQNALQSFTRTLPAPLLLLDWRLKLVFANLAAYESAATWNFGKTRARSYNPRECFRIPGPVLEATNELKDRIQAIRPKELDKLMPGPVLVENGKDRKLKAKVSPASFSQSSLARPGFFVLFQEPFDLADDLEPEVLAERKRRALQTLTPAEREIVRHICKGERNAEIAQKLNKSILTVKTQVNSIFQKLGLKSRAQLVARLK</sequence>
<dbReference type="GO" id="GO:0003677">
    <property type="term" value="F:DNA binding"/>
    <property type="evidence" value="ECO:0007669"/>
    <property type="project" value="UniProtKB-KW"/>
</dbReference>
<keyword evidence="1" id="KW-0805">Transcription regulation</keyword>
<dbReference type="GO" id="GO:0006355">
    <property type="term" value="P:regulation of DNA-templated transcription"/>
    <property type="evidence" value="ECO:0007669"/>
    <property type="project" value="InterPro"/>
</dbReference>
<keyword evidence="2" id="KW-0238">DNA-binding</keyword>
<reference evidence="5" key="1">
    <citation type="submission" date="2021-01" db="EMBL/GenBank/DDBJ databases">
        <title>Modified the classification status of verrucomicrobia.</title>
        <authorList>
            <person name="Feng X."/>
        </authorList>
    </citation>
    <scope>NUCLEOTIDE SEQUENCE</scope>
    <source>
        <strain evidence="5">KCTC 13126</strain>
    </source>
</reference>
<dbReference type="PANTHER" id="PTHR44688:SF16">
    <property type="entry name" value="DNA-BINDING TRANSCRIPTIONAL ACTIVATOR DEVR_DOSR"/>
    <property type="match status" value="1"/>
</dbReference>
<dbReference type="InterPro" id="IPR000792">
    <property type="entry name" value="Tscrpt_reg_LuxR_C"/>
</dbReference>
<dbReference type="SMART" id="SM00421">
    <property type="entry name" value="HTH_LUXR"/>
    <property type="match status" value="1"/>
</dbReference>
<dbReference type="RefSeq" id="WP_200354188.1">
    <property type="nucleotide sequence ID" value="NZ_JAENIL010000005.1"/>
</dbReference>
<dbReference type="EMBL" id="JAENIL010000005">
    <property type="protein sequence ID" value="MBK1875972.1"/>
    <property type="molecule type" value="Genomic_DNA"/>
</dbReference>
<dbReference type="PROSITE" id="PS50043">
    <property type="entry name" value="HTH_LUXR_2"/>
    <property type="match status" value="1"/>
</dbReference>
<protein>
    <submittedName>
        <fullName evidence="5">Helix-turn-helix transcriptional regulator</fullName>
    </submittedName>
</protein>
<dbReference type="Gene3D" id="1.10.10.10">
    <property type="entry name" value="Winged helix-like DNA-binding domain superfamily/Winged helix DNA-binding domain"/>
    <property type="match status" value="1"/>
</dbReference>
<gene>
    <name evidence="5" type="ORF">JIN87_03770</name>
</gene>
<dbReference type="CDD" id="cd06170">
    <property type="entry name" value="LuxR_C_like"/>
    <property type="match status" value="1"/>
</dbReference>
<accession>A0A934RSB8</accession>
<name>A0A934RSB8_9BACT</name>
<dbReference type="PANTHER" id="PTHR44688">
    <property type="entry name" value="DNA-BINDING TRANSCRIPTIONAL ACTIVATOR DEVR_DOSR"/>
    <property type="match status" value="1"/>
</dbReference>